<name>A0A1M5XY77_9BRAD</name>
<dbReference type="EMBL" id="LT670817">
    <property type="protein sequence ID" value="SHI04791.1"/>
    <property type="molecule type" value="Genomic_DNA"/>
</dbReference>
<dbReference type="AlphaFoldDB" id="A0A1M5XY77"/>
<dbReference type="Proteomes" id="UP000189796">
    <property type="component" value="Chromosome I"/>
</dbReference>
<dbReference type="OrthoDB" id="8481929at2"/>
<reference evidence="1 2" key="1">
    <citation type="submission" date="2016-11" db="EMBL/GenBank/DDBJ databases">
        <authorList>
            <person name="Jaros S."/>
            <person name="Januszkiewicz K."/>
            <person name="Wedrychowicz H."/>
        </authorList>
    </citation>
    <scope>NUCLEOTIDE SEQUENCE [LARGE SCALE GENOMIC DNA]</scope>
    <source>
        <strain evidence="1 2">GAS138</strain>
    </source>
</reference>
<evidence type="ECO:0000313" key="2">
    <source>
        <dbReference type="Proteomes" id="UP000189796"/>
    </source>
</evidence>
<organism evidence="1 2">
    <name type="scientific">Bradyrhizobium erythrophlei</name>
    <dbReference type="NCBI Taxonomy" id="1437360"/>
    <lineage>
        <taxon>Bacteria</taxon>
        <taxon>Pseudomonadati</taxon>
        <taxon>Pseudomonadota</taxon>
        <taxon>Alphaproteobacteria</taxon>
        <taxon>Hyphomicrobiales</taxon>
        <taxon>Nitrobacteraceae</taxon>
        <taxon>Bradyrhizobium</taxon>
    </lineage>
</organism>
<accession>A0A1M5XY77</accession>
<gene>
    <name evidence="1" type="ORF">SAMN05443248_7732</name>
</gene>
<dbReference type="RefSeq" id="WP_079605875.1">
    <property type="nucleotide sequence ID" value="NZ_LT670817.1"/>
</dbReference>
<protein>
    <submittedName>
        <fullName evidence="1">Uncharacterized protein</fullName>
    </submittedName>
</protein>
<sequence length="105" mass="12067">MSTESTLVDIAIHLKESFEARETALHRELHELEARRSAIHADLKLAADASGRLGKYQPKVSGEYKCPYCWMQREQRPPLYPIGGGTRHEDYFRCSECNREITVES</sequence>
<evidence type="ECO:0000313" key="1">
    <source>
        <dbReference type="EMBL" id="SHI04791.1"/>
    </source>
</evidence>
<proteinExistence type="predicted"/>